<dbReference type="PANTHER" id="PTHR10196">
    <property type="entry name" value="SUGAR KINASE"/>
    <property type="match status" value="1"/>
</dbReference>
<dbReference type="EMBL" id="LAZR01018086">
    <property type="protein sequence ID" value="KKL97771.1"/>
    <property type="molecule type" value="Genomic_DNA"/>
</dbReference>
<evidence type="ECO:0000256" key="2">
    <source>
        <dbReference type="ARBA" id="ARBA00022679"/>
    </source>
</evidence>
<accession>A0A0F9H481</accession>
<dbReference type="Pfam" id="PF00370">
    <property type="entry name" value="FGGY_N"/>
    <property type="match status" value="1"/>
</dbReference>
<organism evidence="5">
    <name type="scientific">marine sediment metagenome</name>
    <dbReference type="NCBI Taxonomy" id="412755"/>
    <lineage>
        <taxon>unclassified sequences</taxon>
        <taxon>metagenomes</taxon>
        <taxon>ecological metagenomes</taxon>
    </lineage>
</organism>
<proteinExistence type="inferred from homology"/>
<feature type="domain" description="Carbohydrate kinase FGGY N-terminal" evidence="4">
    <location>
        <begin position="5"/>
        <end position="90"/>
    </location>
</feature>
<name>A0A0F9H481_9ZZZZ</name>
<keyword evidence="3" id="KW-0418">Kinase</keyword>
<evidence type="ECO:0000313" key="5">
    <source>
        <dbReference type="EMBL" id="KKL97771.1"/>
    </source>
</evidence>
<dbReference type="PANTHER" id="PTHR10196:SF69">
    <property type="entry name" value="GLYCEROL KINASE"/>
    <property type="match status" value="1"/>
</dbReference>
<gene>
    <name evidence="5" type="ORF">LCGC14_1831060</name>
</gene>
<dbReference type="GO" id="GO:0005829">
    <property type="term" value="C:cytosol"/>
    <property type="evidence" value="ECO:0007669"/>
    <property type="project" value="TreeGrafter"/>
</dbReference>
<protein>
    <recommendedName>
        <fullName evidence="4">Carbohydrate kinase FGGY N-terminal domain-containing protein</fullName>
    </recommendedName>
</protein>
<evidence type="ECO:0000259" key="4">
    <source>
        <dbReference type="Pfam" id="PF00370"/>
    </source>
</evidence>
<comment type="similarity">
    <text evidence="1">Belongs to the FGGY kinase family.</text>
</comment>
<dbReference type="GO" id="GO:0019563">
    <property type="term" value="P:glycerol catabolic process"/>
    <property type="evidence" value="ECO:0007669"/>
    <property type="project" value="TreeGrafter"/>
</dbReference>
<dbReference type="SUPFAM" id="SSF53067">
    <property type="entry name" value="Actin-like ATPase domain"/>
    <property type="match status" value="1"/>
</dbReference>
<dbReference type="AlphaFoldDB" id="A0A0F9H481"/>
<dbReference type="GO" id="GO:0004370">
    <property type="term" value="F:glycerol kinase activity"/>
    <property type="evidence" value="ECO:0007669"/>
    <property type="project" value="TreeGrafter"/>
</dbReference>
<keyword evidence="2" id="KW-0808">Transferase</keyword>
<evidence type="ECO:0000256" key="1">
    <source>
        <dbReference type="ARBA" id="ARBA00009156"/>
    </source>
</evidence>
<comment type="caution">
    <text evidence="5">The sequence shown here is derived from an EMBL/GenBank/DDBJ whole genome shotgun (WGS) entry which is preliminary data.</text>
</comment>
<dbReference type="Gene3D" id="3.30.420.40">
    <property type="match status" value="1"/>
</dbReference>
<reference evidence="5" key="1">
    <citation type="journal article" date="2015" name="Nature">
        <title>Complex archaea that bridge the gap between prokaryotes and eukaryotes.</title>
        <authorList>
            <person name="Spang A."/>
            <person name="Saw J.H."/>
            <person name="Jorgensen S.L."/>
            <person name="Zaremba-Niedzwiedzka K."/>
            <person name="Martijn J."/>
            <person name="Lind A.E."/>
            <person name="van Eijk R."/>
            <person name="Schleper C."/>
            <person name="Guy L."/>
            <person name="Ettema T.J."/>
        </authorList>
    </citation>
    <scope>NUCLEOTIDE SEQUENCE</scope>
</reference>
<feature type="non-terminal residue" evidence="5">
    <location>
        <position position="90"/>
    </location>
</feature>
<dbReference type="InterPro" id="IPR043129">
    <property type="entry name" value="ATPase_NBD"/>
</dbReference>
<dbReference type="InterPro" id="IPR018484">
    <property type="entry name" value="FGGY_N"/>
</dbReference>
<evidence type="ECO:0000256" key="3">
    <source>
        <dbReference type="ARBA" id="ARBA00022777"/>
    </source>
</evidence>
<sequence>MNKKYVMAIDQGTTGTRAILFNHDGEIHSMAYREIRQFYPHPGWVEHDPDEIWNTVLACAEEACKQGGAEPGEIAAIGITNQRESTILWE</sequence>